<evidence type="ECO:0000256" key="1">
    <source>
        <dbReference type="SAM" id="Phobius"/>
    </source>
</evidence>
<gene>
    <name evidence="4" type="ORF">GCM10010840_34190</name>
</gene>
<feature type="transmembrane region" description="Helical" evidence="1">
    <location>
        <begin position="269"/>
        <end position="290"/>
    </location>
</feature>
<dbReference type="Pfam" id="PF00990">
    <property type="entry name" value="GGDEF"/>
    <property type="match status" value="1"/>
</dbReference>
<evidence type="ECO:0000259" key="2">
    <source>
        <dbReference type="PROSITE" id="PS50883"/>
    </source>
</evidence>
<keyword evidence="5" id="KW-1185">Reference proteome</keyword>
<keyword evidence="1" id="KW-0472">Membrane</keyword>
<keyword evidence="1" id="KW-0812">Transmembrane</keyword>
<evidence type="ECO:0000259" key="3">
    <source>
        <dbReference type="PROSITE" id="PS50887"/>
    </source>
</evidence>
<reference evidence="5" key="1">
    <citation type="journal article" date="2019" name="Int. J. Syst. Evol. Microbiol.">
        <title>The Global Catalogue of Microorganisms (GCM) 10K type strain sequencing project: providing services to taxonomists for standard genome sequencing and annotation.</title>
        <authorList>
            <consortium name="The Broad Institute Genomics Platform"/>
            <consortium name="The Broad Institute Genome Sequencing Center for Infectious Disease"/>
            <person name="Wu L."/>
            <person name="Ma J."/>
        </authorList>
    </citation>
    <scope>NUCLEOTIDE SEQUENCE [LARGE SCALE GENOMIC DNA]</scope>
    <source>
        <strain evidence="5">JCM 15442</strain>
    </source>
</reference>
<protein>
    <recommendedName>
        <fullName evidence="6">Diguanylate cyclase/phosphodiesterase</fullName>
    </recommendedName>
</protein>
<dbReference type="Pfam" id="PF00563">
    <property type="entry name" value="EAL"/>
    <property type="match status" value="1"/>
</dbReference>
<dbReference type="SUPFAM" id="SSF141868">
    <property type="entry name" value="EAL domain-like"/>
    <property type="match status" value="1"/>
</dbReference>
<dbReference type="InterPro" id="IPR043128">
    <property type="entry name" value="Rev_trsase/Diguanyl_cyclase"/>
</dbReference>
<dbReference type="PROSITE" id="PS50883">
    <property type="entry name" value="EAL"/>
    <property type="match status" value="1"/>
</dbReference>
<dbReference type="InterPro" id="IPR052155">
    <property type="entry name" value="Biofilm_reg_signaling"/>
</dbReference>
<proteinExistence type="predicted"/>
<dbReference type="CDD" id="cd01949">
    <property type="entry name" value="GGDEF"/>
    <property type="match status" value="1"/>
</dbReference>
<dbReference type="PANTHER" id="PTHR44757:SF2">
    <property type="entry name" value="BIOFILM ARCHITECTURE MAINTENANCE PROTEIN MBAA"/>
    <property type="match status" value="1"/>
</dbReference>
<dbReference type="SMART" id="SM00052">
    <property type="entry name" value="EAL"/>
    <property type="match status" value="1"/>
</dbReference>
<feature type="transmembrane region" description="Helical" evidence="1">
    <location>
        <begin position="36"/>
        <end position="56"/>
    </location>
</feature>
<dbReference type="Gene3D" id="3.30.70.270">
    <property type="match status" value="1"/>
</dbReference>
<feature type="transmembrane region" description="Helical" evidence="1">
    <location>
        <begin position="125"/>
        <end position="143"/>
    </location>
</feature>
<dbReference type="InterPro" id="IPR029787">
    <property type="entry name" value="Nucleotide_cyclase"/>
</dbReference>
<dbReference type="InterPro" id="IPR001633">
    <property type="entry name" value="EAL_dom"/>
</dbReference>
<dbReference type="Proteomes" id="UP000639973">
    <property type="component" value="Unassembled WGS sequence"/>
</dbReference>
<evidence type="ECO:0008006" key="6">
    <source>
        <dbReference type="Google" id="ProtNLM"/>
    </source>
</evidence>
<dbReference type="SMART" id="SM00267">
    <property type="entry name" value="GGDEF"/>
    <property type="match status" value="1"/>
</dbReference>
<name>A0ABQ2GFN4_9DEIO</name>
<evidence type="ECO:0000313" key="5">
    <source>
        <dbReference type="Proteomes" id="UP000639973"/>
    </source>
</evidence>
<feature type="transmembrane region" description="Helical" evidence="1">
    <location>
        <begin position="163"/>
        <end position="188"/>
    </location>
</feature>
<feature type="transmembrane region" description="Helical" evidence="1">
    <location>
        <begin position="100"/>
        <end position="118"/>
    </location>
</feature>
<dbReference type="PANTHER" id="PTHR44757">
    <property type="entry name" value="DIGUANYLATE CYCLASE DGCP"/>
    <property type="match status" value="1"/>
</dbReference>
<dbReference type="RefSeq" id="WP_188974150.1">
    <property type="nucleotide sequence ID" value="NZ_BMOL01000026.1"/>
</dbReference>
<feature type="domain" description="EAL" evidence="2">
    <location>
        <begin position="498"/>
        <end position="748"/>
    </location>
</feature>
<feature type="domain" description="GGDEF" evidence="3">
    <location>
        <begin position="357"/>
        <end position="489"/>
    </location>
</feature>
<keyword evidence="1" id="KW-1133">Transmembrane helix</keyword>
<feature type="transmembrane region" description="Helical" evidence="1">
    <location>
        <begin position="296"/>
        <end position="316"/>
    </location>
</feature>
<dbReference type="InterPro" id="IPR000160">
    <property type="entry name" value="GGDEF_dom"/>
</dbReference>
<feature type="transmembrane region" description="Helical" evidence="1">
    <location>
        <begin position="197"/>
        <end position="220"/>
    </location>
</feature>
<dbReference type="EMBL" id="BMOL01000026">
    <property type="protein sequence ID" value="GGL93316.1"/>
    <property type="molecule type" value="Genomic_DNA"/>
</dbReference>
<feature type="transmembrane region" description="Helical" evidence="1">
    <location>
        <begin position="12"/>
        <end position="30"/>
    </location>
</feature>
<evidence type="ECO:0000313" key="4">
    <source>
        <dbReference type="EMBL" id="GGL93316.1"/>
    </source>
</evidence>
<dbReference type="NCBIfam" id="TIGR00254">
    <property type="entry name" value="GGDEF"/>
    <property type="match status" value="1"/>
</dbReference>
<organism evidence="4 5">
    <name type="scientific">Deinococcus aerolatus</name>
    <dbReference type="NCBI Taxonomy" id="522487"/>
    <lineage>
        <taxon>Bacteria</taxon>
        <taxon>Thermotogati</taxon>
        <taxon>Deinococcota</taxon>
        <taxon>Deinococci</taxon>
        <taxon>Deinococcales</taxon>
        <taxon>Deinococcaceae</taxon>
        <taxon>Deinococcus</taxon>
    </lineage>
</organism>
<feature type="transmembrane region" description="Helical" evidence="1">
    <location>
        <begin position="68"/>
        <end position="88"/>
    </location>
</feature>
<comment type="caution">
    <text evidence="4">The sequence shown here is derived from an EMBL/GenBank/DDBJ whole genome shotgun (WGS) entry which is preliminary data.</text>
</comment>
<dbReference type="SUPFAM" id="SSF55073">
    <property type="entry name" value="Nucleotide cyclase"/>
    <property type="match status" value="1"/>
</dbReference>
<dbReference type="PROSITE" id="PS50887">
    <property type="entry name" value="GGDEF"/>
    <property type="match status" value="1"/>
</dbReference>
<dbReference type="Gene3D" id="3.20.20.450">
    <property type="entry name" value="EAL domain"/>
    <property type="match status" value="1"/>
</dbReference>
<accession>A0ABQ2GFN4</accession>
<dbReference type="CDD" id="cd01948">
    <property type="entry name" value="EAL"/>
    <property type="match status" value="1"/>
</dbReference>
<feature type="transmembrane region" description="Helical" evidence="1">
    <location>
        <begin position="232"/>
        <end position="249"/>
    </location>
</feature>
<sequence length="760" mass="82376">MLARPPIRSLPVLAGYLVIYAAWLLLGAPAGSLGSLPANLAIIPPFLLASLMVWRVSRLPRVPAPRTWRLLAYGLLAWGLGALTYAVYDQLGLSPFPSLADLGYLAAMLWLTAGLMSLRRERLGTLHTLSFLTDAALVTLVLSDLLWRLSLKDILSDTSLSRLALWISLAYPALDLLLCAATVTLALWRPLGIKRRVVALLAAAGLGFLVTDVVYIDLVAGGGYAPGNVVDLGWPLAALLMAWAAWRSAQVTSSNMSPRVSREGWKRLLPHYAVLGVFVVYLMTHLRAPLDDVQLGILWLTVVLFVVRQFLVLTDYQRLQLSLTHRAEHDPLTGVRNRDDLEVRLQLQIDEAHSWNGSVAVLFVDLDRMKEINDTFGHPVGDRLLRAVADRLMAQLPPAAVISRFGGDEFVAVLPTRGAEEIAGVAQALLDTVGRPYQIGPELLHISASIGVSLAPGDAADAASAIEQADMAMYRAKQAGKGTWRFANEQLNSLHMPQARLEVLLRGALGRGEFTLAYQPLIDLGSGRVRSFEALMRWTSPELGPVSPADFIPVAETREMMGGLGRWALHESVREMCAWQAELPGVSVAVNVSATQFAHEDFVDSVRAALHEHGSAPHLLTLELTESAVLADVAQTRQKLQDLGTLGVRVALDDFGTGYSSLGQLRSLPVDVLKIDRVFTQDSETDAAFLRAMISMGHSLGLEVVAEGIENASTLARLQALGCDLGQGYHLARPQPAAQAVAGMVQFRLSSGTGPLQLNR</sequence>
<dbReference type="InterPro" id="IPR035919">
    <property type="entry name" value="EAL_sf"/>
</dbReference>